<organism evidence="7 8">
    <name type="scientific">Saccoglossus kowalevskii</name>
    <name type="common">Acorn worm</name>
    <dbReference type="NCBI Taxonomy" id="10224"/>
    <lineage>
        <taxon>Eukaryota</taxon>
        <taxon>Metazoa</taxon>
        <taxon>Hemichordata</taxon>
        <taxon>Enteropneusta</taxon>
        <taxon>Harrimaniidae</taxon>
        <taxon>Saccoglossus</taxon>
    </lineage>
</organism>
<dbReference type="Pfam" id="PF25508">
    <property type="entry name" value="TRPM2"/>
    <property type="match status" value="2"/>
</dbReference>
<evidence type="ECO:0000259" key="6">
    <source>
        <dbReference type="Pfam" id="PF25508"/>
    </source>
</evidence>
<feature type="domain" description="TRPM-like" evidence="6">
    <location>
        <begin position="282"/>
        <end position="318"/>
    </location>
</feature>
<evidence type="ECO:0000256" key="1">
    <source>
        <dbReference type="ARBA" id="ARBA00004141"/>
    </source>
</evidence>
<dbReference type="Proteomes" id="UP000694865">
    <property type="component" value="Unplaced"/>
</dbReference>
<comment type="subcellular location">
    <subcellularLocation>
        <location evidence="1">Membrane</location>
        <topology evidence="1">Multi-pass membrane protein</topology>
    </subcellularLocation>
</comment>
<keyword evidence="7" id="KW-1185">Reference proteome</keyword>
<keyword evidence="3" id="KW-1133">Transmembrane helix</keyword>
<evidence type="ECO:0000313" key="8">
    <source>
        <dbReference type="RefSeq" id="XP_006824115.1"/>
    </source>
</evidence>
<accession>A0ABM0MVS4</accession>
<dbReference type="InterPro" id="IPR057366">
    <property type="entry name" value="TRPM-like"/>
</dbReference>
<evidence type="ECO:0000256" key="5">
    <source>
        <dbReference type="SAM" id="MobiDB-lite"/>
    </source>
</evidence>
<keyword evidence="2" id="KW-0812">Transmembrane</keyword>
<keyword evidence="4" id="KW-0472">Membrane</keyword>
<evidence type="ECO:0000256" key="4">
    <source>
        <dbReference type="ARBA" id="ARBA00023136"/>
    </source>
</evidence>
<dbReference type="GeneID" id="102809077"/>
<evidence type="ECO:0000313" key="7">
    <source>
        <dbReference type="Proteomes" id="UP000694865"/>
    </source>
</evidence>
<evidence type="ECO:0000256" key="2">
    <source>
        <dbReference type="ARBA" id="ARBA00022692"/>
    </source>
</evidence>
<dbReference type="PANTHER" id="PTHR13800:SF12">
    <property type="entry name" value="TRANSIENT RECEPTOR POTENTIAL CATION CHANNEL SUBFAMILY M MEMBER-LIKE 2"/>
    <property type="match status" value="1"/>
</dbReference>
<dbReference type="RefSeq" id="XP_006824115.1">
    <property type="nucleotide sequence ID" value="XM_006824052.1"/>
</dbReference>
<name>A0ABM0MVS4_SACKO</name>
<dbReference type="PANTHER" id="PTHR13800">
    <property type="entry name" value="TRANSIENT RECEPTOR POTENTIAL CATION CHANNEL, SUBFAMILY M, MEMBER 6"/>
    <property type="match status" value="1"/>
</dbReference>
<dbReference type="InterPro" id="IPR050927">
    <property type="entry name" value="TRPM"/>
</dbReference>
<feature type="compositionally biased region" description="Polar residues" evidence="5">
    <location>
        <begin position="37"/>
        <end position="52"/>
    </location>
</feature>
<evidence type="ECO:0000256" key="3">
    <source>
        <dbReference type="ARBA" id="ARBA00022989"/>
    </source>
</evidence>
<feature type="region of interest" description="Disordered" evidence="5">
    <location>
        <begin position="15"/>
        <end position="54"/>
    </location>
</feature>
<proteinExistence type="predicted"/>
<protein>
    <submittedName>
        <fullName evidence="8">Uncharacterized protein LOC102809077</fullName>
    </submittedName>
</protein>
<sequence>MACSKWVITPQHLDMEGEDGWDQPLSKYQSIPPGNMELQNLAESDSNDSQPYSDLDNEDVEIFKELYNSVFDSDIINTNSDSDAIIKQDENTNDNVQSEKGFIQKFHKYLITDNKEDAKKLLSNRFDLNKFKELRKKTIFHKILLLLKTFLLTNDEKNIKLRLKDQFDLNEFKKSCLYYKMHSALVSNQVAIVKQLMNDEKLDLNKFLSERQLVALYVKMPSSSLYRFDTNNIFHAMYKALVFNTNDINRRVKLKYVRLIIKSMMLGGNKVLYQNKKYDNNTIETHLFTWAVLMNRQEMATLFWERIKNGNIATALFGGNPERTGTICWGQIYAGFGREFIS</sequence>
<reference evidence="8" key="1">
    <citation type="submission" date="2025-08" db="UniProtKB">
        <authorList>
            <consortium name="RefSeq"/>
        </authorList>
    </citation>
    <scope>IDENTIFICATION</scope>
    <source>
        <tissue evidence="8">Testes</tissue>
    </source>
</reference>
<feature type="domain" description="TRPM-like" evidence="6">
    <location>
        <begin position="171"/>
        <end position="279"/>
    </location>
</feature>
<gene>
    <name evidence="8" type="primary">LOC102809077</name>
</gene>